<dbReference type="PANTHER" id="PTHR22749:SF6">
    <property type="entry name" value="RIBOFLAVIN KINASE"/>
    <property type="match status" value="1"/>
</dbReference>
<keyword evidence="10" id="KW-0067">ATP-binding</keyword>
<accession>A0A1B1Z0C7</accession>
<evidence type="ECO:0000259" key="12">
    <source>
        <dbReference type="Pfam" id="PF06574"/>
    </source>
</evidence>
<dbReference type="EMBL" id="CP016761">
    <property type="protein sequence ID" value="ANX10941.1"/>
    <property type="molecule type" value="Genomic_DNA"/>
</dbReference>
<evidence type="ECO:0000256" key="6">
    <source>
        <dbReference type="ARBA" id="ARBA00022679"/>
    </source>
</evidence>
<comment type="pathway">
    <text evidence="1">Cofactor biosynthesis; FAD biosynthesis; FAD from FMN: step 1/1.</text>
</comment>
<evidence type="ECO:0000256" key="1">
    <source>
        <dbReference type="ARBA" id="ARBA00004726"/>
    </source>
</evidence>
<dbReference type="KEGG" id="far:ABE41_002800"/>
<dbReference type="Proteomes" id="UP000077412">
    <property type="component" value="Chromosome"/>
</dbReference>
<dbReference type="InterPro" id="IPR023468">
    <property type="entry name" value="Riboflavin_kinase"/>
</dbReference>
<dbReference type="AlphaFoldDB" id="A0A1B1Z0C7"/>
<keyword evidence="8" id="KW-0547">Nucleotide-binding</keyword>
<evidence type="ECO:0000256" key="7">
    <source>
        <dbReference type="ARBA" id="ARBA00022695"/>
    </source>
</evidence>
<keyword evidence="5" id="KW-0288">FMN</keyword>
<evidence type="ECO:0000256" key="4">
    <source>
        <dbReference type="ARBA" id="ARBA00022630"/>
    </source>
</evidence>
<evidence type="ECO:0000256" key="10">
    <source>
        <dbReference type="ARBA" id="ARBA00022840"/>
    </source>
</evidence>
<dbReference type="GO" id="GO:0009398">
    <property type="term" value="P:FMN biosynthetic process"/>
    <property type="evidence" value="ECO:0007669"/>
    <property type="project" value="TreeGrafter"/>
</dbReference>
<dbReference type="InterPro" id="IPR015864">
    <property type="entry name" value="FAD_synthase"/>
</dbReference>
<dbReference type="GO" id="GO:0005524">
    <property type="term" value="F:ATP binding"/>
    <property type="evidence" value="ECO:0007669"/>
    <property type="project" value="UniProtKB-KW"/>
</dbReference>
<dbReference type="InterPro" id="IPR014729">
    <property type="entry name" value="Rossmann-like_a/b/a_fold"/>
</dbReference>
<organism evidence="13 14">
    <name type="scientific">Fictibacillus arsenicus</name>
    <dbReference type="NCBI Taxonomy" id="255247"/>
    <lineage>
        <taxon>Bacteria</taxon>
        <taxon>Bacillati</taxon>
        <taxon>Bacillota</taxon>
        <taxon>Bacilli</taxon>
        <taxon>Bacillales</taxon>
        <taxon>Fictibacillaceae</taxon>
        <taxon>Fictibacillus</taxon>
    </lineage>
</organism>
<evidence type="ECO:0000256" key="11">
    <source>
        <dbReference type="ARBA" id="ARBA00049494"/>
    </source>
</evidence>
<evidence type="ECO:0000256" key="2">
    <source>
        <dbReference type="ARBA" id="ARBA00010214"/>
    </source>
</evidence>
<dbReference type="UniPathway" id="UPA00277">
    <property type="reaction ID" value="UER00407"/>
</dbReference>
<keyword evidence="9" id="KW-0274">FAD</keyword>
<evidence type="ECO:0000313" key="13">
    <source>
        <dbReference type="EMBL" id="ANX10941.1"/>
    </source>
</evidence>
<feature type="domain" description="FAD synthetase" evidence="12">
    <location>
        <begin position="12"/>
        <end position="155"/>
    </location>
</feature>
<dbReference type="GO" id="GO:0003919">
    <property type="term" value="F:FMN adenylyltransferase activity"/>
    <property type="evidence" value="ECO:0007669"/>
    <property type="project" value="UniProtKB-EC"/>
</dbReference>
<protein>
    <recommendedName>
        <fullName evidence="3">FAD synthase</fullName>
        <ecNumber evidence="3">2.7.7.2</ecNumber>
    </recommendedName>
</protein>
<dbReference type="OrthoDB" id="9803667at2"/>
<comment type="catalytic activity">
    <reaction evidence="11">
        <text>FMN + ATP + H(+) = FAD + diphosphate</text>
        <dbReference type="Rhea" id="RHEA:17237"/>
        <dbReference type="ChEBI" id="CHEBI:15378"/>
        <dbReference type="ChEBI" id="CHEBI:30616"/>
        <dbReference type="ChEBI" id="CHEBI:33019"/>
        <dbReference type="ChEBI" id="CHEBI:57692"/>
        <dbReference type="ChEBI" id="CHEBI:58210"/>
        <dbReference type="EC" id="2.7.7.2"/>
    </reaction>
</comment>
<keyword evidence="4" id="KW-0285">Flavoprotein</keyword>
<dbReference type="CDD" id="cd02064">
    <property type="entry name" value="FAD_synthetase_N"/>
    <property type="match status" value="1"/>
</dbReference>
<dbReference type="GO" id="GO:0006747">
    <property type="term" value="P:FAD biosynthetic process"/>
    <property type="evidence" value="ECO:0007669"/>
    <property type="project" value="UniProtKB-UniPathway"/>
</dbReference>
<evidence type="ECO:0000256" key="5">
    <source>
        <dbReference type="ARBA" id="ARBA00022643"/>
    </source>
</evidence>
<reference evidence="13 14" key="1">
    <citation type="submission" date="2016-08" db="EMBL/GenBank/DDBJ databases">
        <title>Complete genome sequence of Fictibacillus arsenicus G25-54, a strain with toxicity to nematodes and a potential arsenic-resistance activity.</title>
        <authorList>
            <person name="Zheng Z."/>
        </authorList>
    </citation>
    <scope>NUCLEOTIDE SEQUENCE [LARGE SCALE GENOMIC DNA]</scope>
    <source>
        <strain evidence="13 14">G25-54</strain>
    </source>
</reference>
<dbReference type="STRING" id="255247.ABE41_002800"/>
<dbReference type="EC" id="2.7.7.2" evidence="3"/>
<evidence type="ECO:0000256" key="8">
    <source>
        <dbReference type="ARBA" id="ARBA00022741"/>
    </source>
</evidence>
<evidence type="ECO:0000313" key="14">
    <source>
        <dbReference type="Proteomes" id="UP000077412"/>
    </source>
</evidence>
<comment type="similarity">
    <text evidence="2">Belongs to the RibF family.</text>
</comment>
<proteinExistence type="inferred from homology"/>
<gene>
    <name evidence="13" type="ORF">ABE41_002800</name>
</gene>
<dbReference type="SUPFAM" id="SSF52374">
    <property type="entry name" value="Nucleotidylyl transferase"/>
    <property type="match status" value="1"/>
</dbReference>
<name>A0A1B1Z0C7_9BACL</name>
<dbReference type="Pfam" id="PF06574">
    <property type="entry name" value="FAD_syn"/>
    <property type="match status" value="1"/>
</dbReference>
<sequence>MKVFRNNELMLEQSVVTIGAFDGIHRGHQALIERAVNRAKELAVPSVVYTFNPPPRAFFQNQMVLTNVGEKISFIKKMKVDYVIIADFNEHYASRSPEAFLQELKVLNPQEAWVGPDFNFGKGKRGTAADLSAMFQTFTHPPIKCSKGETISSTRIRNLLCKQEAQLANELLGRNLFKKIL</sequence>
<dbReference type="PANTHER" id="PTHR22749">
    <property type="entry name" value="RIBOFLAVIN KINASE/FMN ADENYLYLTRANSFERASE"/>
    <property type="match status" value="1"/>
</dbReference>
<keyword evidence="6" id="KW-0808">Transferase</keyword>
<dbReference type="GO" id="GO:0009231">
    <property type="term" value="P:riboflavin biosynthetic process"/>
    <property type="evidence" value="ECO:0007669"/>
    <property type="project" value="InterPro"/>
</dbReference>
<dbReference type="Gene3D" id="3.40.50.620">
    <property type="entry name" value="HUPs"/>
    <property type="match status" value="1"/>
</dbReference>
<evidence type="ECO:0000256" key="9">
    <source>
        <dbReference type="ARBA" id="ARBA00022827"/>
    </source>
</evidence>
<dbReference type="GO" id="GO:0008531">
    <property type="term" value="F:riboflavin kinase activity"/>
    <property type="evidence" value="ECO:0007669"/>
    <property type="project" value="TreeGrafter"/>
</dbReference>
<keyword evidence="14" id="KW-1185">Reference proteome</keyword>
<keyword evidence="7" id="KW-0548">Nucleotidyltransferase</keyword>
<evidence type="ECO:0000256" key="3">
    <source>
        <dbReference type="ARBA" id="ARBA00012393"/>
    </source>
</evidence>